<dbReference type="RefSeq" id="WP_052566299.1">
    <property type="nucleotide sequence ID" value="NZ_JQKF01000027.1"/>
</dbReference>
<dbReference type="GeneID" id="78373482"/>
<evidence type="ECO:0000313" key="4">
    <source>
        <dbReference type="Proteomes" id="UP000032336"/>
    </source>
</evidence>
<keyword evidence="1" id="KW-0812">Transmembrane</keyword>
<comment type="caution">
    <text evidence="3">The sequence shown here is derived from an EMBL/GenBank/DDBJ whole genome shotgun (WGS) entry which is preliminary data.</text>
</comment>
<dbReference type="eggNOG" id="ENOG50325XV">
    <property type="taxonomic scope" value="Bacteria"/>
</dbReference>
<dbReference type="EMBL" id="JXUW01000028">
    <property type="protein sequence ID" value="KJE75821.1"/>
    <property type="molecule type" value="Genomic_DNA"/>
</dbReference>
<feature type="domain" description="DUF1707" evidence="2">
    <location>
        <begin position="9"/>
        <end position="60"/>
    </location>
</feature>
<dbReference type="Pfam" id="PF08044">
    <property type="entry name" value="DUF1707"/>
    <property type="match status" value="1"/>
</dbReference>
<keyword evidence="4" id="KW-1185">Reference proteome</keyword>
<feature type="transmembrane region" description="Helical" evidence="1">
    <location>
        <begin position="93"/>
        <end position="126"/>
    </location>
</feature>
<sequence length="148" mass="17446">MAIDPMHIRNSASDRERVESLLRKGFEDGRLTQSEFTDRLERVHTTVSYADLVALVEDLPYDYSFLYEHAFPSRPVEPTQVQQPLRRPRSRSVLIAFFAFFILAGAAPAVGPLFILAGLIFLLVALPRRRRHRMMMQYRYQDRYRRDW</sequence>
<keyword evidence="1" id="KW-0472">Membrane</keyword>
<accession>A0A0D8FRS4</accession>
<dbReference type="InterPro" id="IPR012551">
    <property type="entry name" value="DUF1707_SHOCT-like"/>
</dbReference>
<reference evidence="3 4" key="1">
    <citation type="submission" date="2015-01" db="EMBL/GenBank/DDBJ databases">
        <title>Draft genome of the acidophilic iron oxidizer Ferrimicrobium acidiphilum strain T23.</title>
        <authorList>
            <person name="Poehlein A."/>
            <person name="Eisen S."/>
            <person name="Schloemann M."/>
            <person name="Johnson B.D."/>
            <person name="Daniel R."/>
            <person name="Muehling M."/>
        </authorList>
    </citation>
    <scope>NUCLEOTIDE SEQUENCE [LARGE SCALE GENOMIC DNA]</scope>
    <source>
        <strain evidence="3 4">T23</strain>
    </source>
</reference>
<evidence type="ECO:0000256" key="1">
    <source>
        <dbReference type="SAM" id="Phobius"/>
    </source>
</evidence>
<name>A0A0D8FRS4_9ACTN</name>
<dbReference type="Proteomes" id="UP000032336">
    <property type="component" value="Unassembled WGS sequence"/>
</dbReference>
<protein>
    <recommendedName>
        <fullName evidence="2">DUF1707 domain-containing protein</fullName>
    </recommendedName>
</protein>
<proteinExistence type="predicted"/>
<evidence type="ECO:0000313" key="3">
    <source>
        <dbReference type="EMBL" id="KJE75821.1"/>
    </source>
</evidence>
<evidence type="ECO:0000259" key="2">
    <source>
        <dbReference type="Pfam" id="PF08044"/>
    </source>
</evidence>
<gene>
    <name evidence="3" type="ORF">FEAC_24520</name>
</gene>
<keyword evidence="1" id="KW-1133">Transmembrane helix</keyword>
<dbReference type="STRING" id="1121877.FEAC_24520"/>
<organism evidence="3 4">
    <name type="scientific">Ferrimicrobium acidiphilum DSM 19497</name>
    <dbReference type="NCBI Taxonomy" id="1121877"/>
    <lineage>
        <taxon>Bacteria</taxon>
        <taxon>Bacillati</taxon>
        <taxon>Actinomycetota</taxon>
        <taxon>Acidimicrobiia</taxon>
        <taxon>Acidimicrobiales</taxon>
        <taxon>Acidimicrobiaceae</taxon>
        <taxon>Ferrimicrobium</taxon>
    </lineage>
</organism>
<dbReference type="OrthoDB" id="3748531at2"/>
<dbReference type="AlphaFoldDB" id="A0A0D8FRS4"/>